<dbReference type="AlphaFoldDB" id="A0A200Q5M2"/>
<dbReference type="GO" id="GO:0009506">
    <property type="term" value="C:plasmodesma"/>
    <property type="evidence" value="ECO:0007669"/>
    <property type="project" value="TreeGrafter"/>
</dbReference>
<feature type="signal peptide" evidence="5">
    <location>
        <begin position="1"/>
        <end position="31"/>
    </location>
</feature>
<evidence type="ECO:0000313" key="6">
    <source>
        <dbReference type="EMBL" id="OVA05697.1"/>
    </source>
</evidence>
<dbReference type="EMBL" id="MVGT01003030">
    <property type="protein sequence ID" value="OVA05697.1"/>
    <property type="molecule type" value="Genomic_DNA"/>
</dbReference>
<name>A0A200Q5M2_MACCD</name>
<dbReference type="GO" id="GO:0019722">
    <property type="term" value="P:calcium-mediated signaling"/>
    <property type="evidence" value="ECO:0007669"/>
    <property type="project" value="TreeGrafter"/>
</dbReference>
<comment type="caution">
    <text evidence="6">The sequence shown here is derived from an EMBL/GenBank/DDBJ whole genome shotgun (WGS) entry which is preliminary data.</text>
</comment>
<accession>A0A200Q5M2</accession>
<evidence type="ECO:0000256" key="5">
    <source>
        <dbReference type="SAM" id="SignalP"/>
    </source>
</evidence>
<sequence length="114" mass="12588">MVNGHKRSSLIISHLITTLMLLLVLQVFSSSFKDPSMKCNGSIAECNEEEEALMDSEISRRFLAEGGKPNFITPGALKPDRPICGQAHQPYTSCLPKPANPYNRGCSKIYKCKS</sequence>
<gene>
    <name evidence="6" type="ORF">BVC80_261g12</name>
</gene>
<keyword evidence="2" id="KW-0372">Hormone</keyword>
<protein>
    <submittedName>
        <fullName evidence="6">Rapid ALkalinization Factor</fullName>
    </submittedName>
</protein>
<dbReference type="OrthoDB" id="1921542at2759"/>
<evidence type="ECO:0000256" key="2">
    <source>
        <dbReference type="ARBA" id="ARBA00022702"/>
    </source>
</evidence>
<dbReference type="InterPro" id="IPR008801">
    <property type="entry name" value="RALF"/>
</dbReference>
<evidence type="ECO:0000256" key="1">
    <source>
        <dbReference type="ARBA" id="ARBA00009178"/>
    </source>
</evidence>
<keyword evidence="7" id="KW-1185">Reference proteome</keyword>
<dbReference type="InParanoid" id="A0A200Q5M2"/>
<dbReference type="Proteomes" id="UP000195402">
    <property type="component" value="Unassembled WGS sequence"/>
</dbReference>
<proteinExistence type="inferred from homology"/>
<dbReference type="OMA" id="LFSFMHF"/>
<reference evidence="6 7" key="1">
    <citation type="journal article" date="2017" name="Mol. Plant">
        <title>The Genome of Medicinal Plant Macleaya cordata Provides New Insights into Benzylisoquinoline Alkaloids Metabolism.</title>
        <authorList>
            <person name="Liu X."/>
            <person name="Liu Y."/>
            <person name="Huang P."/>
            <person name="Ma Y."/>
            <person name="Qing Z."/>
            <person name="Tang Q."/>
            <person name="Cao H."/>
            <person name="Cheng P."/>
            <person name="Zheng Y."/>
            <person name="Yuan Z."/>
            <person name="Zhou Y."/>
            <person name="Liu J."/>
            <person name="Tang Z."/>
            <person name="Zhuo Y."/>
            <person name="Zhang Y."/>
            <person name="Yu L."/>
            <person name="Huang J."/>
            <person name="Yang P."/>
            <person name="Peng Q."/>
            <person name="Zhang J."/>
            <person name="Jiang W."/>
            <person name="Zhang Z."/>
            <person name="Lin K."/>
            <person name="Ro D.K."/>
            <person name="Chen X."/>
            <person name="Xiong X."/>
            <person name="Shang Y."/>
            <person name="Huang S."/>
            <person name="Zeng J."/>
        </authorList>
    </citation>
    <scope>NUCLEOTIDE SEQUENCE [LARGE SCALE GENOMIC DNA]</scope>
    <source>
        <strain evidence="7">cv. BLH2017</strain>
        <tissue evidence="6">Root</tissue>
    </source>
</reference>
<keyword evidence="4" id="KW-1015">Disulfide bond</keyword>
<dbReference type="PANTHER" id="PTHR33136:SF4">
    <property type="entry name" value="PROTEIN RALF-LIKE 32"/>
    <property type="match status" value="1"/>
</dbReference>
<dbReference type="FunCoup" id="A0A200Q5M2">
    <property type="interactions" value="176"/>
</dbReference>
<evidence type="ECO:0000256" key="4">
    <source>
        <dbReference type="ARBA" id="ARBA00023157"/>
    </source>
</evidence>
<comment type="similarity">
    <text evidence="1">Belongs to the plant rapid alkalinization factor (RALF) family.</text>
</comment>
<keyword evidence="3 5" id="KW-0732">Signal</keyword>
<dbReference type="Pfam" id="PF05498">
    <property type="entry name" value="RALF"/>
    <property type="match status" value="1"/>
</dbReference>
<evidence type="ECO:0000256" key="3">
    <source>
        <dbReference type="ARBA" id="ARBA00022729"/>
    </source>
</evidence>
<organism evidence="6 7">
    <name type="scientific">Macleaya cordata</name>
    <name type="common">Five-seeded plume-poppy</name>
    <name type="synonym">Bocconia cordata</name>
    <dbReference type="NCBI Taxonomy" id="56857"/>
    <lineage>
        <taxon>Eukaryota</taxon>
        <taxon>Viridiplantae</taxon>
        <taxon>Streptophyta</taxon>
        <taxon>Embryophyta</taxon>
        <taxon>Tracheophyta</taxon>
        <taxon>Spermatophyta</taxon>
        <taxon>Magnoliopsida</taxon>
        <taxon>Ranunculales</taxon>
        <taxon>Papaveraceae</taxon>
        <taxon>Papaveroideae</taxon>
        <taxon>Macleaya</taxon>
    </lineage>
</organism>
<dbReference type="GO" id="GO:0005179">
    <property type="term" value="F:hormone activity"/>
    <property type="evidence" value="ECO:0007669"/>
    <property type="project" value="UniProtKB-KW"/>
</dbReference>
<dbReference type="PANTHER" id="PTHR33136">
    <property type="entry name" value="RAPID ALKALINIZATION FACTOR-LIKE"/>
    <property type="match status" value="1"/>
</dbReference>
<evidence type="ECO:0000313" key="7">
    <source>
        <dbReference type="Proteomes" id="UP000195402"/>
    </source>
</evidence>
<dbReference type="STRING" id="56857.A0A200Q5M2"/>
<feature type="chain" id="PRO_5012487703" evidence="5">
    <location>
        <begin position="32"/>
        <end position="114"/>
    </location>
</feature>